<evidence type="ECO:0000313" key="2">
    <source>
        <dbReference type="Proteomes" id="UP000597459"/>
    </source>
</evidence>
<accession>A0A967BAJ8</accession>
<dbReference type="Proteomes" id="UP000597459">
    <property type="component" value="Unassembled WGS sequence"/>
</dbReference>
<reference evidence="1" key="1">
    <citation type="submission" date="2019-11" db="EMBL/GenBank/DDBJ databases">
        <title>Description of new Acetobacter species.</title>
        <authorList>
            <person name="Cleenwerck I."/>
            <person name="Sombolestani A.S."/>
        </authorList>
    </citation>
    <scope>NUCLEOTIDE SEQUENCE</scope>
    <source>
        <strain evidence="1">LMG 1626</strain>
    </source>
</reference>
<comment type="caution">
    <text evidence="1">The sequence shown here is derived from an EMBL/GenBank/DDBJ whole genome shotgun (WGS) entry which is preliminary data.</text>
</comment>
<evidence type="ECO:0000313" key="1">
    <source>
        <dbReference type="EMBL" id="NHO55181.1"/>
    </source>
</evidence>
<name>A0A967BAJ8_9PROT</name>
<dbReference type="RefSeq" id="WP_166318537.1">
    <property type="nucleotide sequence ID" value="NZ_WOTH01000053.1"/>
</dbReference>
<organism evidence="1 2">
    <name type="scientific">Acetobacter estunensis</name>
    <dbReference type="NCBI Taxonomy" id="104097"/>
    <lineage>
        <taxon>Bacteria</taxon>
        <taxon>Pseudomonadati</taxon>
        <taxon>Pseudomonadota</taxon>
        <taxon>Alphaproteobacteria</taxon>
        <taxon>Acetobacterales</taxon>
        <taxon>Acetobacteraceae</taxon>
        <taxon>Acetobacter</taxon>
    </lineage>
</organism>
<keyword evidence="2" id="KW-1185">Reference proteome</keyword>
<sequence>MSAAPILCERLRSPPLVAEQFTPTTWSSAADKARIGNAILRFLAQGMPAEKFNKALYGRVSQMWSHIAHFNSLGFRSAWFASAKTRHAFLKHMVDYPCWGDPAFTWSDVEREIGQRVRENLLVEAWAKQARDEEEAHERAMLEMLMKKHGVAAAVPVVNRPAMQLGLF</sequence>
<gene>
    <name evidence="1" type="ORF">GOB87_14740</name>
</gene>
<proteinExistence type="predicted"/>
<dbReference type="EMBL" id="WOTH01000053">
    <property type="protein sequence ID" value="NHO55181.1"/>
    <property type="molecule type" value="Genomic_DNA"/>
</dbReference>
<protein>
    <submittedName>
        <fullName evidence="1">Uncharacterized protein</fullName>
    </submittedName>
</protein>
<dbReference type="AlphaFoldDB" id="A0A967BAJ8"/>